<gene>
    <name evidence="1" type="ORF">S03H2_40843</name>
</gene>
<evidence type="ECO:0000313" key="1">
    <source>
        <dbReference type="EMBL" id="GAH65311.1"/>
    </source>
</evidence>
<sequence length="53" mass="5841">MVGSDHTVNNLVIVLYLGISDKDTLFKTDTGTNINALPQYSYLYTGILSYIAI</sequence>
<organism evidence="1">
    <name type="scientific">marine sediment metagenome</name>
    <dbReference type="NCBI Taxonomy" id="412755"/>
    <lineage>
        <taxon>unclassified sequences</taxon>
        <taxon>metagenomes</taxon>
        <taxon>ecological metagenomes</taxon>
    </lineage>
</organism>
<dbReference type="AlphaFoldDB" id="X1H547"/>
<reference evidence="1" key="1">
    <citation type="journal article" date="2014" name="Front. Microbiol.">
        <title>High frequency of phylogenetically diverse reductive dehalogenase-homologous genes in deep subseafloor sedimentary metagenomes.</title>
        <authorList>
            <person name="Kawai M."/>
            <person name="Futagami T."/>
            <person name="Toyoda A."/>
            <person name="Takaki Y."/>
            <person name="Nishi S."/>
            <person name="Hori S."/>
            <person name="Arai W."/>
            <person name="Tsubouchi T."/>
            <person name="Morono Y."/>
            <person name="Uchiyama I."/>
            <person name="Ito T."/>
            <person name="Fujiyama A."/>
            <person name="Inagaki F."/>
            <person name="Takami H."/>
        </authorList>
    </citation>
    <scope>NUCLEOTIDE SEQUENCE</scope>
    <source>
        <strain evidence="1">Expedition CK06-06</strain>
    </source>
</reference>
<comment type="caution">
    <text evidence="1">The sequence shown here is derived from an EMBL/GenBank/DDBJ whole genome shotgun (WGS) entry which is preliminary data.</text>
</comment>
<name>X1H547_9ZZZZ</name>
<dbReference type="EMBL" id="BARU01025342">
    <property type="protein sequence ID" value="GAH65311.1"/>
    <property type="molecule type" value="Genomic_DNA"/>
</dbReference>
<accession>X1H547</accession>
<proteinExistence type="predicted"/>
<protein>
    <submittedName>
        <fullName evidence="1">Uncharacterized protein</fullName>
    </submittedName>
</protein>